<evidence type="ECO:0000313" key="1">
    <source>
        <dbReference type="EMBL" id="GIH03233.1"/>
    </source>
</evidence>
<proteinExistence type="predicted"/>
<dbReference type="Proteomes" id="UP000612899">
    <property type="component" value="Unassembled WGS sequence"/>
</dbReference>
<dbReference type="AlphaFoldDB" id="A0A8J3Q4L5"/>
<evidence type="ECO:0000313" key="2">
    <source>
        <dbReference type="Proteomes" id="UP000612899"/>
    </source>
</evidence>
<dbReference type="EMBL" id="BONY01000006">
    <property type="protein sequence ID" value="GIH03233.1"/>
    <property type="molecule type" value="Genomic_DNA"/>
</dbReference>
<dbReference type="RefSeq" id="WP_203907148.1">
    <property type="nucleotide sequence ID" value="NZ_BONY01000006.1"/>
</dbReference>
<reference evidence="1" key="1">
    <citation type="submission" date="2021-01" db="EMBL/GenBank/DDBJ databases">
        <title>Whole genome shotgun sequence of Rhizocola hellebori NBRC 109834.</title>
        <authorList>
            <person name="Komaki H."/>
            <person name="Tamura T."/>
        </authorList>
    </citation>
    <scope>NUCLEOTIDE SEQUENCE</scope>
    <source>
        <strain evidence="1">NBRC 109834</strain>
    </source>
</reference>
<organism evidence="1 2">
    <name type="scientific">Rhizocola hellebori</name>
    <dbReference type="NCBI Taxonomy" id="1392758"/>
    <lineage>
        <taxon>Bacteria</taxon>
        <taxon>Bacillati</taxon>
        <taxon>Actinomycetota</taxon>
        <taxon>Actinomycetes</taxon>
        <taxon>Micromonosporales</taxon>
        <taxon>Micromonosporaceae</taxon>
        <taxon>Rhizocola</taxon>
    </lineage>
</organism>
<sequence>MTDVALFLEDAGLFSPEIIERLATKERYYAGVNPGDSNVQVGRLLDAVRHHEWLQPMRSGRIGNWASIWSGRSPLLAYNRAATADLGVARPVIHSLTRTETSDLSAGDTVYRPGSVYQSGVLQSLVLTSPLVGWQDLDPRLPRFVPWTWGRIGVGPVNLVHLHGEQTRLHAPVSVLDEGDLFWQHHALVRQWLTRLWDKAADESAGGDITWLFGRGVRRDASICPLRVRRDGSVFVQSADEGVTWEKIGEAELLTDRCLLPYQVVAQADIAETLVRRAPEVTPLLSTRLGKALIGYLGASSPGAAADPYSQPVPFAMLVEWGALNQGGFPPVRPGAFAGKGYQQLTRLTVTALAQANDLPALAYVMLPLAPLILMPSTAKPLDVAWLAPFFHRLGTLPDDATFDEAVAVFQQWDRADAVSGFYRGKFSGKTSVAPHGRGEVAAQTIEQVEVRALTLRQAGLAVATLFNAWSEN</sequence>
<keyword evidence="2" id="KW-1185">Reference proteome</keyword>
<name>A0A8J3Q4L5_9ACTN</name>
<dbReference type="InterPro" id="IPR046067">
    <property type="entry name" value="DUF6025"/>
</dbReference>
<dbReference type="Pfam" id="PF19490">
    <property type="entry name" value="DUF6025"/>
    <property type="match status" value="1"/>
</dbReference>
<comment type="caution">
    <text evidence="1">The sequence shown here is derived from an EMBL/GenBank/DDBJ whole genome shotgun (WGS) entry which is preliminary data.</text>
</comment>
<gene>
    <name evidence="1" type="ORF">Rhe02_13000</name>
</gene>
<evidence type="ECO:0008006" key="3">
    <source>
        <dbReference type="Google" id="ProtNLM"/>
    </source>
</evidence>
<protein>
    <recommendedName>
        <fullName evidence="3">Type I-E CRISPR-associated protein Cse1/CasA</fullName>
    </recommendedName>
</protein>
<accession>A0A8J3Q4L5</accession>